<reference evidence="3" key="1">
    <citation type="submission" date="2016-11" db="EMBL/GenBank/DDBJ databases">
        <authorList>
            <person name="Varghese N."/>
            <person name="Submissions S."/>
        </authorList>
    </citation>
    <scope>NUCLEOTIDE SEQUENCE [LARGE SCALE GENOMIC DNA]</scope>
    <source>
        <strain evidence="3">GAS401</strain>
    </source>
</reference>
<evidence type="ECO:0000313" key="2">
    <source>
        <dbReference type="EMBL" id="SHN67721.1"/>
    </source>
</evidence>
<evidence type="ECO:0000259" key="1">
    <source>
        <dbReference type="Pfam" id="PF02464"/>
    </source>
</evidence>
<dbReference type="Gene3D" id="3.90.950.20">
    <property type="entry name" value="CinA-like"/>
    <property type="match status" value="1"/>
</dbReference>
<dbReference type="InterPro" id="IPR036653">
    <property type="entry name" value="CinA-like_C"/>
</dbReference>
<dbReference type="Proteomes" id="UP000184096">
    <property type="component" value="Chromosome I"/>
</dbReference>
<dbReference type="OrthoDB" id="9801454at2"/>
<dbReference type="SUPFAM" id="SSF142433">
    <property type="entry name" value="CinA-like"/>
    <property type="match status" value="1"/>
</dbReference>
<dbReference type="EMBL" id="LT670849">
    <property type="protein sequence ID" value="SHN67721.1"/>
    <property type="molecule type" value="Genomic_DNA"/>
</dbReference>
<dbReference type="Pfam" id="PF02464">
    <property type="entry name" value="CinA"/>
    <property type="match status" value="1"/>
</dbReference>
<dbReference type="AlphaFoldDB" id="A0A1M7TAI6"/>
<proteinExistence type="predicted"/>
<name>A0A1M7TAI6_9BRAD</name>
<dbReference type="RefSeq" id="WP_083587475.1">
    <property type="nucleotide sequence ID" value="NZ_LT670849.1"/>
</dbReference>
<dbReference type="InterPro" id="IPR008136">
    <property type="entry name" value="CinA_C"/>
</dbReference>
<organism evidence="2 3">
    <name type="scientific">Bradyrhizobium erythrophlei</name>
    <dbReference type="NCBI Taxonomy" id="1437360"/>
    <lineage>
        <taxon>Bacteria</taxon>
        <taxon>Pseudomonadati</taxon>
        <taxon>Pseudomonadota</taxon>
        <taxon>Alphaproteobacteria</taxon>
        <taxon>Hyphomicrobiales</taxon>
        <taxon>Nitrobacteraceae</taxon>
        <taxon>Bradyrhizobium</taxon>
    </lineage>
</organism>
<accession>A0A1M7TAI6</accession>
<keyword evidence="3" id="KW-1185">Reference proteome</keyword>
<evidence type="ECO:0000313" key="3">
    <source>
        <dbReference type="Proteomes" id="UP000184096"/>
    </source>
</evidence>
<feature type="domain" description="CinA C-terminal" evidence="1">
    <location>
        <begin position="23"/>
        <end position="173"/>
    </location>
</feature>
<protein>
    <submittedName>
        <fullName evidence="2">Nicotinamide-nucleotide amidase</fullName>
    </submittedName>
</protein>
<sequence>MSSSPHFLNDSETIFPEELLAAAAAALDAAKKKGVRLATAETVTAGLVSACLTSVSGASQIFDRGYVLYHESAKATGLGVAEDVSKQHGAVSAEVTQGLAEGLLSNSGATVTVAITGYAGPGGGNAKNPVGTIFVAAARNGVPLLAERHVFPGSRDNVRLEAVAAAIRLLHQQIDA</sequence>
<dbReference type="NCBIfam" id="TIGR00199">
    <property type="entry name" value="PncC_domain"/>
    <property type="match status" value="1"/>
</dbReference>
<gene>
    <name evidence="2" type="ORF">SAMN05444170_1234</name>
</gene>